<comment type="caution">
    <text evidence="1">The sequence shown here is derived from an EMBL/GenBank/DDBJ whole genome shotgun (WGS) entry which is preliminary data.</text>
</comment>
<protein>
    <submittedName>
        <fullName evidence="1">3'(2'),5'-bisphosphate nucleotidase CysQ</fullName>
    </submittedName>
</protein>
<proteinExistence type="predicted"/>
<evidence type="ECO:0000313" key="2">
    <source>
        <dbReference type="Proteomes" id="UP000598996"/>
    </source>
</evidence>
<evidence type="ECO:0000313" key="1">
    <source>
        <dbReference type="EMBL" id="MBL7255550.1"/>
    </source>
</evidence>
<dbReference type="Gene3D" id="3.30.540.10">
    <property type="entry name" value="Fructose-1,6-Bisphosphatase, subunit A, domain 1"/>
    <property type="match status" value="1"/>
</dbReference>
<keyword evidence="2" id="KW-1185">Reference proteome</keyword>
<dbReference type="RefSeq" id="WP_202992058.1">
    <property type="nucleotide sequence ID" value="NZ_JAENHO010000004.1"/>
</dbReference>
<reference evidence="1 2" key="1">
    <citation type="submission" date="2021-01" db="EMBL/GenBank/DDBJ databases">
        <title>Actinoplanes sp. nov. LDG1-01 isolated from lichen.</title>
        <authorList>
            <person name="Saeng-In P."/>
            <person name="Phongsopitanun W."/>
            <person name="Kanchanasin P."/>
            <person name="Yuki M."/>
            <person name="Kudo T."/>
            <person name="Ohkuma M."/>
            <person name="Tanasupawat S."/>
        </authorList>
    </citation>
    <scope>NUCLEOTIDE SEQUENCE [LARGE SCALE GENOMIC DNA]</scope>
    <source>
        <strain evidence="1 2">LDG1-01</strain>
    </source>
</reference>
<dbReference type="PRINTS" id="PR00377">
    <property type="entry name" value="IMPHPHTASES"/>
</dbReference>
<organism evidence="1 2">
    <name type="scientific">Paractinoplanes lichenicola</name>
    <dbReference type="NCBI Taxonomy" id="2802976"/>
    <lineage>
        <taxon>Bacteria</taxon>
        <taxon>Bacillati</taxon>
        <taxon>Actinomycetota</taxon>
        <taxon>Actinomycetes</taxon>
        <taxon>Micromonosporales</taxon>
        <taxon>Micromonosporaceae</taxon>
        <taxon>Paractinoplanes</taxon>
    </lineage>
</organism>
<dbReference type="Proteomes" id="UP000598996">
    <property type="component" value="Unassembled WGS sequence"/>
</dbReference>
<dbReference type="Gene3D" id="3.40.190.80">
    <property type="match status" value="1"/>
</dbReference>
<dbReference type="PANTHER" id="PTHR20854">
    <property type="entry name" value="INOSITOL MONOPHOSPHATASE"/>
    <property type="match status" value="1"/>
</dbReference>
<accession>A0ABS1VLF4</accession>
<dbReference type="Pfam" id="PF00459">
    <property type="entry name" value="Inositol_P"/>
    <property type="match status" value="1"/>
</dbReference>
<name>A0ABS1VLF4_9ACTN</name>
<sequence length="252" mass="26286">MELLNSTVTAVREAGARLLDRYSTSSRPATLDDLLAALRANDTAVSDVLRPALSHAPWESDEHATGPIAGGDRWVVDPVGGNVNTVHGMTDWNIGVSLVRDGRPVLAVLYAPLADEMFTATAGGGAFLNGVALRVSAKNDLRAAVVGTGQAAPGRSFKSAAFMGASITAMMQEALYVRMSVPVGHQLAQVAAGRMDAHWQYDNVRSHIGPVLLVQEAGGVVTDLDGKPWDITSPSYVAAAPGVHAAALAVVR</sequence>
<dbReference type="PANTHER" id="PTHR20854:SF4">
    <property type="entry name" value="INOSITOL-1-MONOPHOSPHATASE-RELATED"/>
    <property type="match status" value="1"/>
</dbReference>
<gene>
    <name evidence="1" type="ORF">JKJ07_14690</name>
</gene>
<dbReference type="SUPFAM" id="SSF56655">
    <property type="entry name" value="Carbohydrate phosphatase"/>
    <property type="match status" value="1"/>
</dbReference>
<dbReference type="InterPro" id="IPR000760">
    <property type="entry name" value="Inositol_monophosphatase-like"/>
</dbReference>
<dbReference type="EMBL" id="JAENHO010000004">
    <property type="protein sequence ID" value="MBL7255550.1"/>
    <property type="molecule type" value="Genomic_DNA"/>
</dbReference>